<accession>A0A378PQ01</accession>
<name>A0A378PQ01_MORBO</name>
<gene>
    <name evidence="2" type="ORF">NCTC9426_00668</name>
</gene>
<dbReference type="RefSeq" id="WP_115368848.1">
    <property type="nucleotide sequence ID" value="NZ_UGPZ01000002.1"/>
</dbReference>
<dbReference type="AlphaFoldDB" id="A0A378PQ01"/>
<evidence type="ECO:0000313" key="3">
    <source>
        <dbReference type="Proteomes" id="UP000254133"/>
    </source>
</evidence>
<dbReference type="EMBL" id="UGPZ01000002">
    <property type="protein sequence ID" value="STY90646.1"/>
    <property type="molecule type" value="Genomic_DNA"/>
</dbReference>
<feature type="signal peptide" evidence="1">
    <location>
        <begin position="1"/>
        <end position="21"/>
    </location>
</feature>
<evidence type="ECO:0000256" key="1">
    <source>
        <dbReference type="SAM" id="SignalP"/>
    </source>
</evidence>
<protein>
    <submittedName>
        <fullName evidence="2">Uncharacterized protein</fullName>
    </submittedName>
</protein>
<evidence type="ECO:0000313" key="2">
    <source>
        <dbReference type="EMBL" id="STY90646.1"/>
    </source>
</evidence>
<organism evidence="2 3">
    <name type="scientific">Moraxella bovis</name>
    <dbReference type="NCBI Taxonomy" id="476"/>
    <lineage>
        <taxon>Bacteria</taxon>
        <taxon>Pseudomonadati</taxon>
        <taxon>Pseudomonadota</taxon>
        <taxon>Gammaproteobacteria</taxon>
        <taxon>Moraxellales</taxon>
        <taxon>Moraxellaceae</taxon>
        <taxon>Moraxella</taxon>
    </lineage>
</organism>
<keyword evidence="1" id="KW-0732">Signal</keyword>
<reference evidence="2 3" key="1">
    <citation type="submission" date="2018-06" db="EMBL/GenBank/DDBJ databases">
        <authorList>
            <consortium name="Pathogen Informatics"/>
            <person name="Doyle S."/>
        </authorList>
    </citation>
    <scope>NUCLEOTIDE SEQUENCE [LARGE SCALE GENOMIC DNA]</scope>
    <source>
        <strain evidence="2 3">NCTC9426</strain>
    </source>
</reference>
<feature type="chain" id="PRO_5016796466" evidence="1">
    <location>
        <begin position="22"/>
        <end position="272"/>
    </location>
</feature>
<proteinExistence type="predicted"/>
<dbReference type="Proteomes" id="UP000254133">
    <property type="component" value="Unassembled WGS sequence"/>
</dbReference>
<sequence>MKKLLLSLSVAIATLSTPAWATTLSGLDFKSVMRGLYAGKMTNCVVDDEDLESYPHVCLDEVSDPDMPEFSTLALMHPVISFDNQNGQKRYLLMIEKVALNDEGMPTSGRIGSAKVDLYLFKKTNQGYELINRNAQDEEMAGSWGRVHLDLNDIKSSIQPFGKGIMGAMFESGYCSTGSCETYWYALMLPEHGDIKTVFVADAGLNNEGMYEETHPLYYNYESTYKVMPSGSLYYPIQIHYTGEKPDDDYERIHKVNEKHTVRFNPATGQYE</sequence>